<protein>
    <submittedName>
        <fullName evidence="2">Uncharacterized protein</fullName>
    </submittedName>
</protein>
<gene>
    <name evidence="2" type="ORF">J2S17_004132</name>
</gene>
<dbReference type="Proteomes" id="UP001238088">
    <property type="component" value="Unassembled WGS sequence"/>
</dbReference>
<keyword evidence="1" id="KW-0472">Membrane</keyword>
<feature type="transmembrane region" description="Helical" evidence="1">
    <location>
        <begin position="43"/>
        <end position="63"/>
    </location>
</feature>
<evidence type="ECO:0000256" key="1">
    <source>
        <dbReference type="SAM" id="Phobius"/>
    </source>
</evidence>
<keyword evidence="1" id="KW-1133">Transmembrane helix</keyword>
<keyword evidence="3" id="KW-1185">Reference proteome</keyword>
<proteinExistence type="predicted"/>
<name>A0ABU0AQC0_9BACI</name>
<organism evidence="2 3">
    <name type="scientific">Cytobacillus purgationiresistens</name>
    <dbReference type="NCBI Taxonomy" id="863449"/>
    <lineage>
        <taxon>Bacteria</taxon>
        <taxon>Bacillati</taxon>
        <taxon>Bacillota</taxon>
        <taxon>Bacilli</taxon>
        <taxon>Bacillales</taxon>
        <taxon>Bacillaceae</taxon>
        <taxon>Cytobacillus</taxon>
    </lineage>
</organism>
<accession>A0ABU0AQC0</accession>
<evidence type="ECO:0000313" key="3">
    <source>
        <dbReference type="Proteomes" id="UP001238088"/>
    </source>
</evidence>
<sequence length="71" mass="8231">MNNKIKLSYIFLFILLPAVFLLSSFIWRLLIHSHEFLNVATDALGILGIYYVLISVIFMFLSIKNVNLKNI</sequence>
<reference evidence="2 3" key="1">
    <citation type="submission" date="2023-07" db="EMBL/GenBank/DDBJ databases">
        <title>Genomic Encyclopedia of Type Strains, Phase IV (KMG-IV): sequencing the most valuable type-strain genomes for metagenomic binning, comparative biology and taxonomic classification.</title>
        <authorList>
            <person name="Goeker M."/>
        </authorList>
    </citation>
    <scope>NUCLEOTIDE SEQUENCE [LARGE SCALE GENOMIC DNA]</scope>
    <source>
        <strain evidence="2 3">DSM 23494</strain>
    </source>
</reference>
<comment type="caution">
    <text evidence="2">The sequence shown here is derived from an EMBL/GenBank/DDBJ whole genome shotgun (WGS) entry which is preliminary data.</text>
</comment>
<evidence type="ECO:0000313" key="2">
    <source>
        <dbReference type="EMBL" id="MDQ0272240.1"/>
    </source>
</evidence>
<dbReference type="EMBL" id="JAUSUB010000021">
    <property type="protein sequence ID" value="MDQ0272240.1"/>
    <property type="molecule type" value="Genomic_DNA"/>
</dbReference>
<keyword evidence="1" id="KW-0812">Transmembrane</keyword>
<feature type="transmembrane region" description="Helical" evidence="1">
    <location>
        <begin position="7"/>
        <end position="31"/>
    </location>
</feature>